<gene>
    <name evidence="2" type="ORF">HF521_017273</name>
</gene>
<dbReference type="InterPro" id="IPR007053">
    <property type="entry name" value="LRAT_dom"/>
</dbReference>
<evidence type="ECO:0000313" key="3">
    <source>
        <dbReference type="Proteomes" id="UP000606274"/>
    </source>
</evidence>
<evidence type="ECO:0000259" key="1">
    <source>
        <dbReference type="Pfam" id="PF04970"/>
    </source>
</evidence>
<keyword evidence="3" id="KW-1185">Reference proteome</keyword>
<organism evidence="2 3">
    <name type="scientific">Silurus meridionalis</name>
    <name type="common">Southern catfish</name>
    <name type="synonym">Silurus soldatovi meridionalis</name>
    <dbReference type="NCBI Taxonomy" id="175797"/>
    <lineage>
        <taxon>Eukaryota</taxon>
        <taxon>Metazoa</taxon>
        <taxon>Chordata</taxon>
        <taxon>Craniata</taxon>
        <taxon>Vertebrata</taxon>
        <taxon>Euteleostomi</taxon>
        <taxon>Actinopterygii</taxon>
        <taxon>Neopterygii</taxon>
        <taxon>Teleostei</taxon>
        <taxon>Ostariophysi</taxon>
        <taxon>Siluriformes</taxon>
        <taxon>Siluridae</taxon>
        <taxon>Silurus</taxon>
    </lineage>
</organism>
<dbReference type="Proteomes" id="UP000606274">
    <property type="component" value="Unassembled WGS sequence"/>
</dbReference>
<accession>A0A8T0BS27</accession>
<reference evidence="2" key="1">
    <citation type="submission" date="2020-08" db="EMBL/GenBank/DDBJ databases">
        <title>Chromosome-level assembly of Southern catfish (Silurus meridionalis) provides insights into visual adaptation to the nocturnal and benthic lifestyles.</title>
        <authorList>
            <person name="Zhang Y."/>
            <person name="Wang D."/>
            <person name="Peng Z."/>
        </authorList>
    </citation>
    <scope>NUCLEOTIDE SEQUENCE</scope>
    <source>
        <strain evidence="2">SWU-2019-XX</strain>
        <tissue evidence="2">Muscle</tissue>
    </source>
</reference>
<dbReference type="EMBL" id="JABFDY010000004">
    <property type="protein sequence ID" value="KAF7708216.1"/>
    <property type="molecule type" value="Genomic_DNA"/>
</dbReference>
<dbReference type="AlphaFoldDB" id="A0A8T0BS27"/>
<proteinExistence type="predicted"/>
<sequence>MVQAPLKLYGQYLRLGIEEHGQSTIRIGFGNTPEGFKVIKQEDQELKEQLKIGDLILVPRHSQCMVSATGYYHAGVYFSDVDQNIIHFTQQHTSSRSPSGIGGVLTEQINVFCEGDRYIVFLKVAGIPHDFLERVSAALRRNPKYDLLKYNCIHFTLELLEVEPEEGNSMKHYNEKITRLGSALDVYLKGLKSSNRRIRS</sequence>
<dbReference type="Gene3D" id="3.90.1720.10">
    <property type="entry name" value="endopeptidase domain like (from Nostoc punctiforme)"/>
    <property type="match status" value="1"/>
</dbReference>
<protein>
    <recommendedName>
        <fullName evidence="1">LRAT domain-containing protein</fullName>
    </recommendedName>
</protein>
<name>A0A8T0BS27_SILME</name>
<evidence type="ECO:0000313" key="2">
    <source>
        <dbReference type="EMBL" id="KAF7708216.1"/>
    </source>
</evidence>
<feature type="domain" description="LRAT" evidence="1">
    <location>
        <begin position="49"/>
        <end position="159"/>
    </location>
</feature>
<comment type="caution">
    <text evidence="2">The sequence shown here is derived from an EMBL/GenBank/DDBJ whole genome shotgun (WGS) entry which is preliminary data.</text>
</comment>
<dbReference type="Pfam" id="PF04970">
    <property type="entry name" value="LRAT"/>
    <property type="match status" value="1"/>
</dbReference>